<dbReference type="PANTHER" id="PTHR35446">
    <property type="entry name" value="SI:CH211-175M2.5"/>
    <property type="match status" value="1"/>
</dbReference>
<dbReference type="Proteomes" id="UP001553161">
    <property type="component" value="Unassembled WGS sequence"/>
</dbReference>
<gene>
    <name evidence="1" type="ORF">AB0T83_06710</name>
</gene>
<dbReference type="SUPFAM" id="SSF69118">
    <property type="entry name" value="AhpD-like"/>
    <property type="match status" value="1"/>
</dbReference>
<keyword evidence="2" id="KW-1185">Reference proteome</keyword>
<dbReference type="PANTHER" id="PTHR35446:SF3">
    <property type="entry name" value="CMD DOMAIN-CONTAINING PROTEIN"/>
    <property type="match status" value="1"/>
</dbReference>
<sequence>MTDFPSYDLDTASDAAKPLLEKSQKGFGRLPGLHKVMAGAPGLLDVYQQAHAAFQNSSFDKDELTVVWQSINVEHACHYCVPAHTGIANMMGVDAGLTEALRDEAPLGNDKLEALRSFTLAMVRQRGEVSEDQIAAFYAAGYGPQQVLEVILGISQKVMSNYVNHVAQTPVDEVFRKFAWEKKADKAA</sequence>
<evidence type="ECO:0000313" key="1">
    <source>
        <dbReference type="EMBL" id="MEV8466473.1"/>
    </source>
</evidence>
<dbReference type="RefSeq" id="WP_366192273.1">
    <property type="nucleotide sequence ID" value="NZ_JBFBVU010000006.1"/>
</dbReference>
<dbReference type="EMBL" id="JBFBVU010000006">
    <property type="protein sequence ID" value="MEV8466473.1"/>
    <property type="molecule type" value="Genomic_DNA"/>
</dbReference>
<protein>
    <submittedName>
        <fullName evidence="1">Carboxymuconolactone decarboxylase family protein</fullName>
    </submittedName>
</protein>
<organism evidence="1 2">
    <name type="scientific">Meridianimarinicoccus marinus</name>
    <dbReference type="NCBI Taxonomy" id="3231483"/>
    <lineage>
        <taxon>Bacteria</taxon>
        <taxon>Pseudomonadati</taxon>
        <taxon>Pseudomonadota</taxon>
        <taxon>Alphaproteobacteria</taxon>
        <taxon>Rhodobacterales</taxon>
        <taxon>Paracoccaceae</taxon>
        <taxon>Meridianimarinicoccus</taxon>
    </lineage>
</organism>
<dbReference type="Gene3D" id="1.20.1290.10">
    <property type="entry name" value="AhpD-like"/>
    <property type="match status" value="1"/>
</dbReference>
<dbReference type="InterPro" id="IPR029032">
    <property type="entry name" value="AhpD-like"/>
</dbReference>
<accession>A0ABV3L4M6</accession>
<comment type="caution">
    <text evidence="1">The sequence shown here is derived from an EMBL/GenBank/DDBJ whole genome shotgun (WGS) entry which is preliminary data.</text>
</comment>
<reference evidence="1 2" key="1">
    <citation type="submission" date="2024-07" db="EMBL/GenBank/DDBJ databases">
        <authorList>
            <person name="Kang M."/>
        </authorList>
    </citation>
    <scope>NUCLEOTIDE SEQUENCE [LARGE SCALE GENOMIC DNA]</scope>
    <source>
        <strain evidence="1 2">DFM31</strain>
    </source>
</reference>
<name>A0ABV3L4M6_9RHOB</name>
<proteinExistence type="predicted"/>
<evidence type="ECO:0000313" key="2">
    <source>
        <dbReference type="Proteomes" id="UP001553161"/>
    </source>
</evidence>